<dbReference type="InterPro" id="IPR001078">
    <property type="entry name" value="2-oxoacid_DH_actylTfrase"/>
</dbReference>
<dbReference type="GO" id="GO:0005737">
    <property type="term" value="C:cytoplasm"/>
    <property type="evidence" value="ECO:0007669"/>
    <property type="project" value="TreeGrafter"/>
</dbReference>
<evidence type="ECO:0000256" key="6">
    <source>
        <dbReference type="ARBA" id="ARBA00023315"/>
    </source>
</evidence>
<evidence type="ECO:0000259" key="10">
    <source>
        <dbReference type="PROSITE" id="PS50968"/>
    </source>
</evidence>
<dbReference type="EC" id="2.3.1.12" evidence="9"/>
<dbReference type="GO" id="GO:0031405">
    <property type="term" value="F:lipoic acid binding"/>
    <property type="evidence" value="ECO:0007669"/>
    <property type="project" value="TreeGrafter"/>
</dbReference>
<comment type="catalytic activity">
    <reaction evidence="8 9">
        <text>N(6)-[(R)-dihydrolipoyl]-L-lysyl-[protein] + acetyl-CoA = N(6)-[(R)-S(8)-acetyldihydrolipoyl]-L-lysyl-[protein] + CoA</text>
        <dbReference type="Rhea" id="RHEA:17017"/>
        <dbReference type="Rhea" id="RHEA-COMP:10475"/>
        <dbReference type="Rhea" id="RHEA-COMP:10478"/>
        <dbReference type="ChEBI" id="CHEBI:57287"/>
        <dbReference type="ChEBI" id="CHEBI:57288"/>
        <dbReference type="ChEBI" id="CHEBI:83100"/>
        <dbReference type="ChEBI" id="CHEBI:83111"/>
        <dbReference type="EC" id="2.3.1.12"/>
    </reaction>
</comment>
<dbReference type="Gene3D" id="4.10.320.10">
    <property type="entry name" value="E3-binding domain"/>
    <property type="match status" value="1"/>
</dbReference>
<evidence type="ECO:0000256" key="5">
    <source>
        <dbReference type="ARBA" id="ARBA00022823"/>
    </source>
</evidence>
<gene>
    <name evidence="12" type="primary">aceF</name>
    <name evidence="12" type="ORF">HNO85_16505</name>
</gene>
<dbReference type="Gene3D" id="2.40.50.100">
    <property type="match status" value="2"/>
</dbReference>
<proteinExistence type="inferred from homology"/>
<dbReference type="GO" id="GO:0006086">
    <property type="term" value="P:pyruvate decarboxylation to acetyl-CoA"/>
    <property type="evidence" value="ECO:0007669"/>
    <property type="project" value="UniProtKB-UniRule"/>
</dbReference>
<dbReference type="InterPro" id="IPR023213">
    <property type="entry name" value="CAT-like_dom_sf"/>
</dbReference>
<dbReference type="Pfam" id="PF02817">
    <property type="entry name" value="E3_binding"/>
    <property type="match status" value="1"/>
</dbReference>
<feature type="domain" description="Lipoyl-binding" evidence="10">
    <location>
        <begin position="119"/>
        <end position="193"/>
    </location>
</feature>
<evidence type="ECO:0000256" key="8">
    <source>
        <dbReference type="ARBA" id="ARBA00048370"/>
    </source>
</evidence>
<dbReference type="InterPro" id="IPR050743">
    <property type="entry name" value="2-oxoacid_DH_E2_comp"/>
</dbReference>
<evidence type="ECO:0000313" key="12">
    <source>
        <dbReference type="EMBL" id="NUT82548.1"/>
    </source>
</evidence>
<dbReference type="PANTHER" id="PTHR43178">
    <property type="entry name" value="DIHYDROLIPOAMIDE ACETYLTRANSFERASE COMPONENT OF PYRUVATE DEHYDROGENASE COMPLEX"/>
    <property type="match status" value="1"/>
</dbReference>
<dbReference type="PROSITE" id="PS00189">
    <property type="entry name" value="LIPOYL"/>
    <property type="match status" value="2"/>
</dbReference>
<dbReference type="GO" id="GO:0045254">
    <property type="term" value="C:pyruvate dehydrogenase complex"/>
    <property type="evidence" value="ECO:0007669"/>
    <property type="project" value="UniProtKB-UniRule"/>
</dbReference>
<keyword evidence="3 9" id="KW-0808">Transferase</keyword>
<dbReference type="FunFam" id="2.40.50.100:FF:000009">
    <property type="entry name" value="Acetyltransferase component of pyruvate dehydrogenase complex"/>
    <property type="match status" value="2"/>
</dbReference>
<dbReference type="NCBIfam" id="TIGR01348">
    <property type="entry name" value="PDHac_trf_long"/>
    <property type="match status" value="1"/>
</dbReference>
<dbReference type="Gene3D" id="3.30.559.10">
    <property type="entry name" value="Chloramphenicol acetyltransferase-like domain"/>
    <property type="match status" value="1"/>
</dbReference>
<dbReference type="CDD" id="cd06849">
    <property type="entry name" value="lipoyl_domain"/>
    <property type="match status" value="2"/>
</dbReference>
<dbReference type="PROSITE" id="PS50968">
    <property type="entry name" value="BIOTINYL_LIPOYL"/>
    <property type="match status" value="2"/>
</dbReference>
<evidence type="ECO:0000256" key="7">
    <source>
        <dbReference type="ARBA" id="ARBA00025211"/>
    </source>
</evidence>
<evidence type="ECO:0000256" key="2">
    <source>
        <dbReference type="ARBA" id="ARBA00011484"/>
    </source>
</evidence>
<dbReference type="InterPro" id="IPR004167">
    <property type="entry name" value="PSBD"/>
</dbReference>
<dbReference type="GO" id="GO:0004742">
    <property type="term" value="F:dihydrolipoyllysine-residue acetyltransferase activity"/>
    <property type="evidence" value="ECO:0007669"/>
    <property type="project" value="UniProtKB-UniRule"/>
</dbReference>
<evidence type="ECO:0000256" key="3">
    <source>
        <dbReference type="ARBA" id="ARBA00022679"/>
    </source>
</evidence>
<dbReference type="Proteomes" id="UP000562723">
    <property type="component" value="Unassembled WGS sequence"/>
</dbReference>
<comment type="function">
    <text evidence="7">The pyruvate dehydrogenase complex catalyzes the overall conversion of pyruvate to acetyl-CoA and CO(2). It contains multiple copies of three enzymatic components: pyruvate dehydrogenase (E1), dihydrolipoamide acetyltransferase (E2) and lipoamide dehydrogenase (E3).</text>
</comment>
<dbReference type="InterPro" id="IPR000089">
    <property type="entry name" value="Biotin_lipoyl"/>
</dbReference>
<keyword evidence="6 9" id="KW-0012">Acyltransferase</keyword>
<keyword evidence="5 9" id="KW-0450">Lipoyl</keyword>
<dbReference type="InterPro" id="IPR003016">
    <property type="entry name" value="2-oxoA_DH_lipoyl-BS"/>
</dbReference>
<dbReference type="SUPFAM" id="SSF47005">
    <property type="entry name" value="Peripheral subunit-binding domain of 2-oxo acid dehydrogenase complex"/>
    <property type="match status" value="1"/>
</dbReference>
<keyword evidence="4" id="KW-0677">Repeat</keyword>
<evidence type="ECO:0000313" key="13">
    <source>
        <dbReference type="Proteomes" id="UP000562723"/>
    </source>
</evidence>
<dbReference type="PANTHER" id="PTHR43178:SF2">
    <property type="entry name" value="DIHYDROLIPOYLLYSINE-RESIDUE ACETYLTRANSFERASE COMPONENT OF PYRUVATE DEHYDROGENASE COMPLEX"/>
    <property type="match status" value="1"/>
</dbReference>
<dbReference type="RefSeq" id="WP_058543023.1">
    <property type="nucleotide sequence ID" value="NZ_CP045701.2"/>
</dbReference>
<evidence type="ECO:0000256" key="4">
    <source>
        <dbReference type="ARBA" id="ARBA00022737"/>
    </source>
</evidence>
<dbReference type="InterPro" id="IPR006256">
    <property type="entry name" value="AcTrfase_Pyrv_DH_cplx"/>
</dbReference>
<dbReference type="FunFam" id="3.30.559.10:FF:000004">
    <property type="entry name" value="Acetyltransferase component of pyruvate dehydrogenase complex"/>
    <property type="match status" value="1"/>
</dbReference>
<comment type="similarity">
    <text evidence="1 9">Belongs to the 2-oxoacid dehydrogenase family.</text>
</comment>
<comment type="subunit">
    <text evidence="2 9">Forms a 24-polypeptide structural core with octahedral symmetry.</text>
</comment>
<dbReference type="Pfam" id="PF00364">
    <property type="entry name" value="Biotin_lipoyl"/>
    <property type="match status" value="2"/>
</dbReference>
<dbReference type="InterPro" id="IPR011053">
    <property type="entry name" value="Single_hybrid_motif"/>
</dbReference>
<accession>A0AAJ3KWG6</accession>
<organism evidence="12 13">
    <name type="scientific">Pseudomonas brassicacearum</name>
    <dbReference type="NCBI Taxonomy" id="930166"/>
    <lineage>
        <taxon>Bacteria</taxon>
        <taxon>Pseudomonadati</taxon>
        <taxon>Pseudomonadota</taxon>
        <taxon>Gammaproteobacteria</taxon>
        <taxon>Pseudomonadales</taxon>
        <taxon>Pseudomonadaceae</taxon>
        <taxon>Pseudomonas</taxon>
    </lineage>
</organism>
<evidence type="ECO:0000256" key="9">
    <source>
        <dbReference type="RuleBase" id="RU361137"/>
    </source>
</evidence>
<dbReference type="AlphaFoldDB" id="A0AAJ3KWG6"/>
<name>A0AAJ3KWG6_9PSED</name>
<feature type="domain" description="Peripheral subunit-binding (PSBD)" evidence="11">
    <location>
        <begin position="244"/>
        <end position="281"/>
    </location>
</feature>
<protein>
    <recommendedName>
        <fullName evidence="9">Acetyltransferase component of pyruvate dehydrogenase complex</fullName>
        <ecNumber evidence="9">2.3.1.12</ecNumber>
    </recommendedName>
</protein>
<reference evidence="12 13" key="1">
    <citation type="journal article" date="2020" name="Front. Plant Sci.">
        <title>Isolation of Rhizosphere Bacteria That Improve Quality and Water Stress Tolerance in Greenhouse Ornamentals.</title>
        <authorList>
            <person name="Nordstedt N.P."/>
            <person name="Jones M.L."/>
        </authorList>
    </citation>
    <scope>NUCLEOTIDE SEQUENCE [LARGE SCALE GENOMIC DNA]</scope>
    <source>
        <strain evidence="12 13">C2F7</strain>
    </source>
</reference>
<sequence>MSELIRVPDIGSGEGEVIELFVKVGDRIEADQSILTLESDKASMEVPAPKAGVIKSLKVKLGDRLKEGDELLELEVEGAAAAPEAPAPAAAPAAAEKPAAAPAAEAAPAPAAAPAAATVQDIHVPDIGSSGKAKIIEVLVKVGDTVEADQSLITLESDKASMEIPSPAAGVVESVEIKLEDEVGTGDLILKLKVAGAAAPAAPAQAAAPAAKTEAPAPAAAPAAKAEAAPAPVAAPAPSGAKVHAGPAVRQLAREFGVELSAVGPSGPHGRVLKEDVQAYVKAMMQKAKNAPAEGATGGAGIPPIPAVDFSRFGETEEVAMTRLMQIGASSLHRSWLNIPHVTQFDQADITELEAFRVAQKAVAEKAGVKLTVLPLLLKACAHLLKELPDFNSSLAPSGKAVIRKKYVHIGFAVDTPEGLLVPVIRNVDQKSLLQLAGEAAALAEKARSKKLTADDMQGACFTISSLGHIGGTGFTPIVNAPEVAILGVSKATIQPVWDGKAFQPKLMLPLSLSYDHRVINGAAAARFTKRLSDLLGDIRTILL</sequence>
<evidence type="ECO:0000259" key="11">
    <source>
        <dbReference type="PROSITE" id="PS51826"/>
    </source>
</evidence>
<dbReference type="SUPFAM" id="SSF51230">
    <property type="entry name" value="Single hybrid motif"/>
    <property type="match status" value="2"/>
</dbReference>
<dbReference type="PROSITE" id="PS51826">
    <property type="entry name" value="PSBD"/>
    <property type="match status" value="1"/>
</dbReference>
<dbReference type="InterPro" id="IPR036625">
    <property type="entry name" value="E3-bd_dom_sf"/>
</dbReference>
<dbReference type="EMBL" id="JABFMS010000029">
    <property type="protein sequence ID" value="NUT82548.1"/>
    <property type="molecule type" value="Genomic_DNA"/>
</dbReference>
<dbReference type="SUPFAM" id="SSF52777">
    <property type="entry name" value="CoA-dependent acyltransferases"/>
    <property type="match status" value="1"/>
</dbReference>
<feature type="domain" description="Lipoyl-binding" evidence="10">
    <location>
        <begin position="2"/>
        <end position="75"/>
    </location>
</feature>
<evidence type="ECO:0000256" key="1">
    <source>
        <dbReference type="ARBA" id="ARBA00007317"/>
    </source>
</evidence>
<comment type="caution">
    <text evidence="12">The sequence shown here is derived from an EMBL/GenBank/DDBJ whole genome shotgun (WGS) entry which is preliminary data.</text>
</comment>
<comment type="cofactor">
    <cofactor evidence="9">
        <name>(R)-lipoate</name>
        <dbReference type="ChEBI" id="CHEBI:83088"/>
    </cofactor>
    <text evidence="9">Binds 2 lipoyl cofactors covalently.</text>
</comment>
<dbReference type="Pfam" id="PF00198">
    <property type="entry name" value="2-oxoacid_dh"/>
    <property type="match status" value="1"/>
</dbReference>